<name>A0ABU7RXQ3_9ACTN</name>
<dbReference type="InterPro" id="IPR014016">
    <property type="entry name" value="UvrD-like_ATP-bd"/>
</dbReference>
<gene>
    <name evidence="11" type="ORF">V1633_22065</name>
</gene>
<keyword evidence="1 9" id="KW-0547">Nucleotide-binding</keyword>
<evidence type="ECO:0000256" key="8">
    <source>
        <dbReference type="ARBA" id="ARBA00048988"/>
    </source>
</evidence>
<dbReference type="Pfam" id="PF00580">
    <property type="entry name" value="UvrD-helicase"/>
    <property type="match status" value="1"/>
</dbReference>
<evidence type="ECO:0000256" key="7">
    <source>
        <dbReference type="ARBA" id="ARBA00034808"/>
    </source>
</evidence>
<proteinExistence type="predicted"/>
<evidence type="ECO:0000256" key="3">
    <source>
        <dbReference type="ARBA" id="ARBA00022806"/>
    </source>
</evidence>
<dbReference type="Gene3D" id="3.40.50.300">
    <property type="entry name" value="P-loop containing nucleotide triphosphate hydrolases"/>
    <property type="match status" value="3"/>
</dbReference>
<comment type="caution">
    <text evidence="11">The sequence shown here is derived from an EMBL/GenBank/DDBJ whole genome shotgun (WGS) entry which is preliminary data.</text>
</comment>
<dbReference type="EC" id="5.6.2.4" evidence="7"/>
<dbReference type="PANTHER" id="PTHR11070">
    <property type="entry name" value="UVRD / RECB / PCRA DNA HELICASE FAMILY MEMBER"/>
    <property type="match status" value="1"/>
</dbReference>
<dbReference type="PROSITE" id="PS51198">
    <property type="entry name" value="UVRD_HELICASE_ATP_BIND"/>
    <property type="match status" value="1"/>
</dbReference>
<dbReference type="InterPro" id="IPR014017">
    <property type="entry name" value="DNA_helicase_UvrD-like_C"/>
</dbReference>
<accession>A0ABU7RXQ3</accession>
<evidence type="ECO:0000256" key="9">
    <source>
        <dbReference type="PROSITE-ProRule" id="PRU00560"/>
    </source>
</evidence>
<feature type="domain" description="UvrD-like helicase ATP-binding" evidence="10">
    <location>
        <begin position="306"/>
        <end position="578"/>
    </location>
</feature>
<keyword evidence="3 9" id="KW-0347">Helicase</keyword>
<evidence type="ECO:0000256" key="6">
    <source>
        <dbReference type="ARBA" id="ARBA00034617"/>
    </source>
</evidence>
<dbReference type="RefSeq" id="WP_331216282.1">
    <property type="nucleotide sequence ID" value="NZ_JAZGQK010000019.1"/>
</dbReference>
<evidence type="ECO:0000256" key="1">
    <source>
        <dbReference type="ARBA" id="ARBA00022741"/>
    </source>
</evidence>
<keyword evidence="5" id="KW-0413">Isomerase</keyword>
<dbReference type="SUPFAM" id="SSF143011">
    <property type="entry name" value="RelE-like"/>
    <property type="match status" value="1"/>
</dbReference>
<dbReference type="Pfam" id="PF13361">
    <property type="entry name" value="UvrD_C"/>
    <property type="match status" value="1"/>
</dbReference>
<feature type="binding site" evidence="9">
    <location>
        <begin position="327"/>
        <end position="334"/>
    </location>
    <ligand>
        <name>ATP</name>
        <dbReference type="ChEBI" id="CHEBI:30616"/>
    </ligand>
</feature>
<organism evidence="11 12">
    <name type="scientific">Plantactinospora sonchi</name>
    <dbReference type="NCBI Taxonomy" id="1544735"/>
    <lineage>
        <taxon>Bacteria</taxon>
        <taxon>Bacillati</taxon>
        <taxon>Actinomycetota</taxon>
        <taxon>Actinomycetes</taxon>
        <taxon>Micromonosporales</taxon>
        <taxon>Micromonosporaceae</taxon>
        <taxon>Plantactinospora</taxon>
    </lineage>
</organism>
<protein>
    <recommendedName>
        <fullName evidence="7">DNA 3'-5' helicase</fullName>
        <ecNumber evidence="7">5.6.2.4</ecNumber>
    </recommendedName>
</protein>
<evidence type="ECO:0000313" key="12">
    <source>
        <dbReference type="Proteomes" id="UP001332243"/>
    </source>
</evidence>
<sequence length="775" mass="85668">MLTVLMLAVLTRSVSARNRPVPPADAVSFRANLVGPALGLLTSLGSQYTLSGGIEGWMYDHRYTPTFKDCIDRYLHRPGVLAALSQTLTELAIKPFGNPRLQTHAVKRAQPGTYTSYVTNHGHRLIWRQVGQVIVLLLFGEHDAVYRRAERLRLEIDDSQNILRVIDEDPGSGDRVPYQQRRAEEGRLFMAWNDVELAAFGFQQQEIPILRGLNSDDDLTALDGRMRSEAWQVAMNLAMYGTADGSVLTASEEPDESPLTVEPTMPPDPEIAHALDVPTASREFVHVPADQLAEVLTRPIEDWMVYLDPAQQDLVGRVYKGPARIRGAAGTGKTVVALHRARELARLGRRVLVTTYVRNLPEVYEQIFARFAPEVRGNVEFSSVHRWAYRYLHRNGAAVRIDPGAARNAWKAACDRMTPHGSPLRKAGLTSAYLQEEVDWVIRGRALPSLDTYLGLERNGRGTPLAVDLRREVWRLAEEYAAELARRGIADFTDALLRAYTLVADNPPEYDAVIVDEAQDLTDAALRLLYALVGDRPNGLLLVGDGQQAIYPGGFNLGSLGINVRGRSHVLNRNYRNTREVYAAAQNLMRDHKFDDGGQEAESGLRTVEVVRSGSPPSIAGSPTEEEHDLALAAAIESAIGGGTDIGDLAVLVPTNSLVDRYAELIDSLGLPTQQLKDYDGSPSSLVKVGTYQRAKGLEFKQVFLPRLDPASLRERRPRGTDIETHNEQLALLRRQLFVAMTRARDGLWLGWVGEPSSLLPPSLTGTLTDRDPGS</sequence>
<dbReference type="PANTHER" id="PTHR11070:SF45">
    <property type="entry name" value="DNA 3'-5' HELICASE"/>
    <property type="match status" value="1"/>
</dbReference>
<dbReference type="EMBL" id="JAZGQK010000019">
    <property type="protein sequence ID" value="MEE6261170.1"/>
    <property type="molecule type" value="Genomic_DNA"/>
</dbReference>
<keyword evidence="12" id="KW-1185">Reference proteome</keyword>
<evidence type="ECO:0000256" key="2">
    <source>
        <dbReference type="ARBA" id="ARBA00022801"/>
    </source>
</evidence>
<dbReference type="InterPro" id="IPR027417">
    <property type="entry name" value="P-loop_NTPase"/>
</dbReference>
<dbReference type="SUPFAM" id="SSF52540">
    <property type="entry name" value="P-loop containing nucleoside triphosphate hydrolases"/>
    <property type="match status" value="1"/>
</dbReference>
<evidence type="ECO:0000256" key="4">
    <source>
        <dbReference type="ARBA" id="ARBA00022840"/>
    </source>
</evidence>
<evidence type="ECO:0000313" key="11">
    <source>
        <dbReference type="EMBL" id="MEE6261170.1"/>
    </source>
</evidence>
<reference evidence="11 12" key="1">
    <citation type="submission" date="2024-01" db="EMBL/GenBank/DDBJ databases">
        <title>Genome insights into Plantactinospora sonchi sp. nov.</title>
        <authorList>
            <person name="Wang L."/>
        </authorList>
    </citation>
    <scope>NUCLEOTIDE SEQUENCE [LARGE SCALE GENOMIC DNA]</scope>
    <source>
        <strain evidence="11 12">NEAU-QY2</strain>
    </source>
</reference>
<keyword evidence="4 9" id="KW-0067">ATP-binding</keyword>
<comment type="catalytic activity">
    <reaction evidence="8">
        <text>ATP + H2O = ADP + phosphate + H(+)</text>
        <dbReference type="Rhea" id="RHEA:13065"/>
        <dbReference type="ChEBI" id="CHEBI:15377"/>
        <dbReference type="ChEBI" id="CHEBI:15378"/>
        <dbReference type="ChEBI" id="CHEBI:30616"/>
        <dbReference type="ChEBI" id="CHEBI:43474"/>
        <dbReference type="ChEBI" id="CHEBI:456216"/>
        <dbReference type="EC" id="5.6.2.4"/>
    </reaction>
</comment>
<comment type="catalytic activity">
    <reaction evidence="6">
        <text>Couples ATP hydrolysis with the unwinding of duplex DNA by translocating in the 3'-5' direction.</text>
        <dbReference type="EC" id="5.6.2.4"/>
    </reaction>
</comment>
<evidence type="ECO:0000259" key="10">
    <source>
        <dbReference type="PROSITE" id="PS51198"/>
    </source>
</evidence>
<dbReference type="InterPro" id="IPR035093">
    <property type="entry name" value="RelE/ParE_toxin_dom_sf"/>
</dbReference>
<dbReference type="Proteomes" id="UP001332243">
    <property type="component" value="Unassembled WGS sequence"/>
</dbReference>
<evidence type="ECO:0000256" key="5">
    <source>
        <dbReference type="ARBA" id="ARBA00023235"/>
    </source>
</evidence>
<dbReference type="InterPro" id="IPR000212">
    <property type="entry name" value="DNA_helicase_UvrD/REP"/>
</dbReference>
<keyword evidence="2 9" id="KW-0378">Hydrolase</keyword>